<feature type="domain" description="Heterokaryon incompatibility" evidence="2">
    <location>
        <begin position="196"/>
        <end position="373"/>
    </location>
</feature>
<accession>A0AAD9LV20</accession>
<dbReference type="Proteomes" id="UP001232148">
    <property type="component" value="Unassembled WGS sequence"/>
</dbReference>
<organism evidence="3 4">
    <name type="scientific">Colletotrichum zoysiae</name>
    <dbReference type="NCBI Taxonomy" id="1216348"/>
    <lineage>
        <taxon>Eukaryota</taxon>
        <taxon>Fungi</taxon>
        <taxon>Dikarya</taxon>
        <taxon>Ascomycota</taxon>
        <taxon>Pezizomycotina</taxon>
        <taxon>Sordariomycetes</taxon>
        <taxon>Hypocreomycetidae</taxon>
        <taxon>Glomerellales</taxon>
        <taxon>Glomerellaceae</taxon>
        <taxon>Colletotrichum</taxon>
        <taxon>Colletotrichum graminicola species complex</taxon>
    </lineage>
</organism>
<feature type="region of interest" description="Disordered" evidence="1">
    <location>
        <begin position="609"/>
        <end position="691"/>
    </location>
</feature>
<feature type="compositionally biased region" description="Basic and acidic residues" evidence="1">
    <location>
        <begin position="661"/>
        <end position="670"/>
    </location>
</feature>
<keyword evidence="4" id="KW-1185">Reference proteome</keyword>
<protein>
    <submittedName>
        <fullName evidence="3">Heterokaryon incompatibility protein</fullName>
    </submittedName>
</protein>
<dbReference type="PANTHER" id="PTHR33112">
    <property type="entry name" value="DOMAIN PROTEIN, PUTATIVE-RELATED"/>
    <property type="match status" value="1"/>
</dbReference>
<dbReference type="InterPro" id="IPR010730">
    <property type="entry name" value="HET"/>
</dbReference>
<evidence type="ECO:0000259" key="2">
    <source>
        <dbReference type="Pfam" id="PF06985"/>
    </source>
</evidence>
<dbReference type="PANTHER" id="PTHR33112:SF10">
    <property type="entry name" value="TOL"/>
    <property type="match status" value="1"/>
</dbReference>
<evidence type="ECO:0000313" key="4">
    <source>
        <dbReference type="Proteomes" id="UP001232148"/>
    </source>
</evidence>
<gene>
    <name evidence="3" type="ORF">LX32DRAFT_628570</name>
</gene>
<reference evidence="3" key="1">
    <citation type="submission" date="2021-06" db="EMBL/GenBank/DDBJ databases">
        <title>Comparative genomics, transcriptomics and evolutionary studies reveal genomic signatures of adaptation to plant cell wall in hemibiotrophic fungi.</title>
        <authorList>
            <consortium name="DOE Joint Genome Institute"/>
            <person name="Baroncelli R."/>
            <person name="Diaz J.F."/>
            <person name="Benocci T."/>
            <person name="Peng M."/>
            <person name="Battaglia E."/>
            <person name="Haridas S."/>
            <person name="Andreopoulos W."/>
            <person name="Labutti K."/>
            <person name="Pangilinan J."/>
            <person name="Floch G.L."/>
            <person name="Makela M.R."/>
            <person name="Henrissat B."/>
            <person name="Grigoriev I.V."/>
            <person name="Crouch J.A."/>
            <person name="De Vries R.P."/>
            <person name="Sukno S.A."/>
            <person name="Thon M.R."/>
        </authorList>
    </citation>
    <scope>NUCLEOTIDE SEQUENCE</scope>
    <source>
        <strain evidence="3">MAFF235873</strain>
    </source>
</reference>
<evidence type="ECO:0000313" key="3">
    <source>
        <dbReference type="EMBL" id="KAK2023186.1"/>
    </source>
</evidence>
<comment type="caution">
    <text evidence="3">The sequence shown here is derived from an EMBL/GenBank/DDBJ whole genome shotgun (WGS) entry which is preliminary data.</text>
</comment>
<feature type="compositionally biased region" description="Basic and acidic residues" evidence="1">
    <location>
        <begin position="640"/>
        <end position="651"/>
    </location>
</feature>
<dbReference type="AlphaFoldDB" id="A0AAD9LV20"/>
<dbReference type="EMBL" id="MU843010">
    <property type="protein sequence ID" value="KAK2023186.1"/>
    <property type="molecule type" value="Genomic_DNA"/>
</dbReference>
<sequence length="851" mass="93010">MICQFCRSTVLESERRWDYHHRHAASLEASVQSGCLFCTRLAEDLGNLGPWFDGRHDVNAVYRWNIRQAYKTRDTQSHISVRFRPVPGRSDGAKRSEHLPDVQFHLYPKDDFETTVDETDLGAGTDSEQTLRQMRAWMDDCVNHHAECTRRHANRDFVPTRVLDVGPPDNDDAAAAWPPSHVRVVNTSETPIRAPYLTLSHCWGDGAFVQLTADNLASFTTRGVPWDDDDAAAAAAGRGITSNATFAQALRVVRQLGQRYLWIDSLCIIQGKGSEGAHVADWKAEAPLMHKVYRNSFCNIAAADSRNHTEGLFRPRQRRLGFAPVHYTSSGGGGGAPSRVFGDAAVWRVLEHDHWDRGLLSRHLYTRGWVFQERLLSPRLLHFGAGQVFWDCAALSASESLPDGLPAALDDASAAAVHRSWRRQLQDAALSVPSLAGSTADSPRGFWADAVRAYTACDLTFPGDRLAAVWGVAKLVRDALGEEYGAGLWTNGLHEQLAWLVVADDRRDGGKAGGRGESNGDGGGVFPSWSWASVRGAVEVAQPVPDLPRFYTASGHDGGALRFLLKNPIFGRFEGEHSASWREELAIMARKLEETSTKMSRKVAAKAANAFTPILEESHDTKGDEDPERRPSGQGGEGDLESKGPDAKDPAKGPAQNETGVGRDEPKDTGAAKPGPGGKDAAAVKKKGHAADVPSELLSNEIAIRTHICKGTLQQAAEDGEWTVAVEGVTQDDAIVEAFPDRQPREESAGGGAAPCEVLLLAVSREVLDELGDWVPDDGYLEEEEVFGTHYSGSALLVERAGEDRFRRVGAVRFRQLDAGSWRCLRRACGQDDEVMEGELDVGDGRKVWLL</sequence>
<name>A0AAD9LV20_9PEZI</name>
<dbReference type="Pfam" id="PF06985">
    <property type="entry name" value="HET"/>
    <property type="match status" value="1"/>
</dbReference>
<evidence type="ECO:0000256" key="1">
    <source>
        <dbReference type="SAM" id="MobiDB-lite"/>
    </source>
</evidence>
<proteinExistence type="predicted"/>
<feature type="compositionally biased region" description="Basic and acidic residues" evidence="1">
    <location>
        <begin position="616"/>
        <end position="631"/>
    </location>
</feature>